<dbReference type="Pfam" id="PF02653">
    <property type="entry name" value="BPD_transp_2"/>
    <property type="match status" value="1"/>
</dbReference>
<evidence type="ECO:0000313" key="8">
    <source>
        <dbReference type="Proteomes" id="UP000280346"/>
    </source>
</evidence>
<protein>
    <submittedName>
        <fullName evidence="7">Branched-chain amino acid ABC transporter permease</fullName>
    </submittedName>
</protein>
<evidence type="ECO:0000313" key="7">
    <source>
        <dbReference type="EMBL" id="RUQ66797.1"/>
    </source>
</evidence>
<dbReference type="Proteomes" id="UP000280346">
    <property type="component" value="Unassembled WGS sequence"/>
</dbReference>
<reference evidence="7 8" key="1">
    <citation type="submission" date="2018-12" db="EMBL/GenBank/DDBJ databases">
        <authorList>
            <person name="Yang Y."/>
        </authorList>
    </citation>
    <scope>NUCLEOTIDE SEQUENCE [LARGE SCALE GENOMIC DNA]</scope>
    <source>
        <strain evidence="7 8">GSF71</strain>
    </source>
</reference>
<name>A0A3S0V4P4_9PROT</name>
<dbReference type="GO" id="GO:0015658">
    <property type="term" value="F:branched-chain amino acid transmembrane transporter activity"/>
    <property type="evidence" value="ECO:0007669"/>
    <property type="project" value="InterPro"/>
</dbReference>
<feature type="transmembrane region" description="Helical" evidence="6">
    <location>
        <begin position="34"/>
        <end position="54"/>
    </location>
</feature>
<evidence type="ECO:0000256" key="4">
    <source>
        <dbReference type="ARBA" id="ARBA00022989"/>
    </source>
</evidence>
<feature type="transmembrane region" description="Helical" evidence="6">
    <location>
        <begin position="61"/>
        <end position="79"/>
    </location>
</feature>
<dbReference type="PANTHER" id="PTHR30482">
    <property type="entry name" value="HIGH-AFFINITY BRANCHED-CHAIN AMINO ACID TRANSPORT SYSTEM PERMEASE"/>
    <property type="match status" value="1"/>
</dbReference>
<dbReference type="EMBL" id="RZIJ01000019">
    <property type="protein sequence ID" value="RUQ66797.1"/>
    <property type="molecule type" value="Genomic_DNA"/>
</dbReference>
<feature type="transmembrane region" description="Helical" evidence="6">
    <location>
        <begin position="211"/>
        <end position="229"/>
    </location>
</feature>
<evidence type="ECO:0000256" key="3">
    <source>
        <dbReference type="ARBA" id="ARBA00022692"/>
    </source>
</evidence>
<keyword evidence="8" id="KW-1185">Reference proteome</keyword>
<evidence type="ECO:0000256" key="1">
    <source>
        <dbReference type="ARBA" id="ARBA00004651"/>
    </source>
</evidence>
<feature type="transmembrane region" description="Helical" evidence="6">
    <location>
        <begin position="158"/>
        <end position="177"/>
    </location>
</feature>
<comment type="caution">
    <text evidence="7">The sequence shown here is derived from an EMBL/GenBank/DDBJ whole genome shotgun (WGS) entry which is preliminary data.</text>
</comment>
<feature type="transmembrane region" description="Helical" evidence="6">
    <location>
        <begin position="7"/>
        <end position="28"/>
    </location>
</feature>
<dbReference type="GO" id="GO:0005886">
    <property type="term" value="C:plasma membrane"/>
    <property type="evidence" value="ECO:0007669"/>
    <property type="project" value="UniProtKB-SubCell"/>
</dbReference>
<dbReference type="RefSeq" id="WP_127001771.1">
    <property type="nucleotide sequence ID" value="NZ_JBNPXW010000016.1"/>
</dbReference>
<keyword evidence="3 6" id="KW-0812">Transmembrane</keyword>
<proteinExistence type="predicted"/>
<feature type="transmembrane region" description="Helical" evidence="6">
    <location>
        <begin position="85"/>
        <end position="108"/>
    </location>
</feature>
<dbReference type="OrthoDB" id="9034298at2"/>
<dbReference type="InterPro" id="IPR001851">
    <property type="entry name" value="ABC_transp_permease"/>
</dbReference>
<dbReference type="AlphaFoldDB" id="A0A3S0V4P4"/>
<sequence>MSARIRSFAAAAAGPALLAALVLLPPLLGRPFHYHLGILVGINALLALSMQVMLRINQLSLAQAGFMGLGAYASALLTRDIGLPFAAALPLAGLLPALLAGALGPVLLRVRGVHFVLLTFALGEVIVLVFVEWVSLFGGNNGLLDIPPASLFGTALRAKPAFYALTAATLLAALALCRWMTRGERGMIVAGLAGNEPLLQSLGVDALPHRCALFAFSAFLAGLAGSLYAHYFGYISPEAFGFWTAVNALIMGVLGGVTLLLGPLTGAVLLVPLPELFRDAIAYQRLFYGLALMALLLFLPRGLLGVLRASKGSTP</sequence>
<keyword evidence="4 6" id="KW-1133">Transmembrane helix</keyword>
<accession>A0A3S0V4P4</accession>
<dbReference type="CDD" id="cd06581">
    <property type="entry name" value="TM_PBP1_LivM_like"/>
    <property type="match status" value="1"/>
</dbReference>
<dbReference type="InterPro" id="IPR043428">
    <property type="entry name" value="LivM-like"/>
</dbReference>
<evidence type="ECO:0000256" key="6">
    <source>
        <dbReference type="SAM" id="Phobius"/>
    </source>
</evidence>
<keyword evidence="5 6" id="KW-0472">Membrane</keyword>
<feature type="transmembrane region" description="Helical" evidence="6">
    <location>
        <begin position="249"/>
        <end position="274"/>
    </location>
</feature>
<organism evidence="7 8">
    <name type="scientific">Azospirillum doebereinerae</name>
    <dbReference type="NCBI Taxonomy" id="92933"/>
    <lineage>
        <taxon>Bacteria</taxon>
        <taxon>Pseudomonadati</taxon>
        <taxon>Pseudomonadota</taxon>
        <taxon>Alphaproteobacteria</taxon>
        <taxon>Rhodospirillales</taxon>
        <taxon>Azospirillaceae</taxon>
        <taxon>Azospirillum</taxon>
    </lineage>
</organism>
<feature type="transmembrane region" description="Helical" evidence="6">
    <location>
        <begin position="286"/>
        <end position="307"/>
    </location>
</feature>
<evidence type="ECO:0000256" key="2">
    <source>
        <dbReference type="ARBA" id="ARBA00022475"/>
    </source>
</evidence>
<gene>
    <name evidence="7" type="ORF">EJ913_21665</name>
</gene>
<dbReference type="PANTHER" id="PTHR30482:SF20">
    <property type="entry name" value="HIGH-AFFINITY BRANCHED-CHAIN AMINO ACID TRANSPORT SYSTEM PERMEASE PROTEIN LIVM"/>
    <property type="match status" value="1"/>
</dbReference>
<keyword evidence="2" id="KW-1003">Cell membrane</keyword>
<feature type="transmembrane region" description="Helical" evidence="6">
    <location>
        <begin position="115"/>
        <end position="138"/>
    </location>
</feature>
<comment type="subcellular location">
    <subcellularLocation>
        <location evidence="1">Cell membrane</location>
        <topology evidence="1">Multi-pass membrane protein</topology>
    </subcellularLocation>
</comment>
<evidence type="ECO:0000256" key="5">
    <source>
        <dbReference type="ARBA" id="ARBA00023136"/>
    </source>
</evidence>